<evidence type="ECO:0000313" key="2">
    <source>
        <dbReference type="Proteomes" id="UP000031970"/>
    </source>
</evidence>
<protein>
    <submittedName>
        <fullName evidence="1">Uncharacterized protein</fullName>
    </submittedName>
</protein>
<organism evidence="1 2">
    <name type="scientific">Bacillus subtilis subsp. subtilis</name>
    <dbReference type="NCBI Taxonomy" id="135461"/>
    <lineage>
        <taxon>Bacteria</taxon>
        <taxon>Bacillati</taxon>
        <taxon>Bacillota</taxon>
        <taxon>Bacilli</taxon>
        <taxon>Bacillales</taxon>
        <taxon>Bacillaceae</taxon>
        <taxon>Bacillus</taxon>
    </lineage>
</organism>
<proteinExistence type="predicted"/>
<gene>
    <name evidence="1" type="ORF">B4067_2941</name>
</gene>
<name>A0ABD3ZSU0_BACIU</name>
<sequence length="40" mass="4939">MNWQHVNVKINERKDFIDIWSMIKRLKTAYDGLKDKLKVY</sequence>
<dbReference type="EMBL" id="JSXS01000067">
    <property type="protein sequence ID" value="KIL31249.1"/>
    <property type="molecule type" value="Genomic_DNA"/>
</dbReference>
<dbReference type="Proteomes" id="UP000031970">
    <property type="component" value="Unassembled WGS sequence"/>
</dbReference>
<evidence type="ECO:0000313" key="1">
    <source>
        <dbReference type="EMBL" id="KIL31249.1"/>
    </source>
</evidence>
<comment type="caution">
    <text evidence="1">The sequence shown here is derived from an EMBL/GenBank/DDBJ whole genome shotgun (WGS) entry which is preliminary data.</text>
</comment>
<dbReference type="AlphaFoldDB" id="A0ABD3ZSU0"/>
<accession>A0ABD3ZSU0</accession>
<reference evidence="1 2" key="1">
    <citation type="submission" date="2014-11" db="EMBL/GenBank/DDBJ databases">
        <title>Draft Genome Sequences of Nine Bacillus subtilis Strains that Form Spores with High Heat-Resistance.</title>
        <authorList>
            <person name="Krawcyk A.O."/>
            <person name="Berendsen E.M."/>
            <person name="de Jong A."/>
            <person name="Holsappel S."/>
            <person name="Eijlander R.T."/>
            <person name="Wells-Bennik M."/>
            <person name="Kuipers O.P."/>
        </authorList>
    </citation>
    <scope>NUCLEOTIDE SEQUENCE [LARGE SCALE GENOMIC DNA]</scope>
    <source>
        <strain evidence="1 2">B4067</strain>
    </source>
</reference>